<accession>A0A412X0A4</accession>
<dbReference type="Gene3D" id="1.25.40.390">
    <property type="match status" value="1"/>
</dbReference>
<keyword evidence="3" id="KW-0732">Signal</keyword>
<comment type="similarity">
    <text evidence="2">Belongs to the SusD family.</text>
</comment>
<evidence type="ECO:0000256" key="4">
    <source>
        <dbReference type="ARBA" id="ARBA00023136"/>
    </source>
</evidence>
<dbReference type="InterPro" id="IPR033985">
    <property type="entry name" value="SusD-like_N"/>
</dbReference>
<evidence type="ECO:0000259" key="6">
    <source>
        <dbReference type="Pfam" id="PF07980"/>
    </source>
</evidence>
<protein>
    <submittedName>
        <fullName evidence="8">RagB/SusD family nutrient uptake outer membrane protein</fullName>
    </submittedName>
</protein>
<evidence type="ECO:0000256" key="2">
    <source>
        <dbReference type="ARBA" id="ARBA00006275"/>
    </source>
</evidence>
<dbReference type="STRING" id="1121130.GCA_000519105_01701"/>
<dbReference type="Pfam" id="PF07980">
    <property type="entry name" value="SusD_RagB"/>
    <property type="match status" value="1"/>
</dbReference>
<comment type="caution">
    <text evidence="8">The sequence shown here is derived from an EMBL/GenBank/DDBJ whole genome shotgun (WGS) entry which is preliminary data.</text>
</comment>
<dbReference type="InterPro" id="IPR012944">
    <property type="entry name" value="SusD_RagB_dom"/>
</dbReference>
<keyword evidence="5" id="KW-0998">Cell outer membrane</keyword>
<gene>
    <name evidence="8" type="ORF">DWW18_10670</name>
</gene>
<feature type="domain" description="SusD-like N-terminal" evidence="7">
    <location>
        <begin position="20"/>
        <end position="186"/>
    </location>
</feature>
<dbReference type="GO" id="GO:0009279">
    <property type="term" value="C:cell outer membrane"/>
    <property type="evidence" value="ECO:0007669"/>
    <property type="project" value="UniProtKB-SubCell"/>
</dbReference>
<evidence type="ECO:0000313" key="8">
    <source>
        <dbReference type="EMBL" id="RGV33619.1"/>
    </source>
</evidence>
<dbReference type="InterPro" id="IPR011990">
    <property type="entry name" value="TPR-like_helical_dom_sf"/>
</dbReference>
<evidence type="ECO:0000256" key="3">
    <source>
        <dbReference type="ARBA" id="ARBA00022729"/>
    </source>
</evidence>
<dbReference type="EMBL" id="QRZA01000012">
    <property type="protein sequence ID" value="RGV33619.1"/>
    <property type="molecule type" value="Genomic_DNA"/>
</dbReference>
<dbReference type="Pfam" id="PF14322">
    <property type="entry name" value="SusD-like_3"/>
    <property type="match status" value="1"/>
</dbReference>
<evidence type="ECO:0000313" key="9">
    <source>
        <dbReference type="Proteomes" id="UP000283589"/>
    </source>
</evidence>
<organism evidence="8 9">
    <name type="scientific">Butyricimonas virosa</name>
    <dbReference type="NCBI Taxonomy" id="544645"/>
    <lineage>
        <taxon>Bacteria</taxon>
        <taxon>Pseudomonadati</taxon>
        <taxon>Bacteroidota</taxon>
        <taxon>Bacteroidia</taxon>
        <taxon>Bacteroidales</taxon>
        <taxon>Odoribacteraceae</taxon>
        <taxon>Butyricimonas</taxon>
    </lineage>
</organism>
<dbReference type="RefSeq" id="WP_118260532.1">
    <property type="nucleotide sequence ID" value="NZ_CALBWO010000019.1"/>
</dbReference>
<dbReference type="AlphaFoldDB" id="A0A412X0A4"/>
<evidence type="ECO:0000256" key="1">
    <source>
        <dbReference type="ARBA" id="ARBA00004442"/>
    </source>
</evidence>
<dbReference type="Proteomes" id="UP000283589">
    <property type="component" value="Unassembled WGS sequence"/>
</dbReference>
<comment type="subcellular location">
    <subcellularLocation>
        <location evidence="1">Cell outer membrane</location>
    </subcellularLocation>
</comment>
<feature type="domain" description="RagB/SusD" evidence="6">
    <location>
        <begin position="344"/>
        <end position="507"/>
    </location>
</feature>
<keyword evidence="4" id="KW-0472">Membrane</keyword>
<evidence type="ECO:0000256" key="5">
    <source>
        <dbReference type="ARBA" id="ARBA00023237"/>
    </source>
</evidence>
<proteinExistence type="inferred from homology"/>
<sequence length="511" mass="59956">MRKIIYILLFPLLWGCDNILDVEPENAITFTNFFKTEEDFNAMVFQMEGFFRYKQFENEVMAYRGFLADQVNSSYYEDQRMLNQTSLLNSFSNSWKNHYDLIYVANVILDNLYRAEDVPQDKLDFYAGQAYFVKGFVYFDLARKWGDAVITKNSTDMGVYDKSSMLDVLDEAIKNTSEGYKLLPKYEDMPLLGVNTWVSKQYGCKGSCAALLAHLYAWKGSMIELCGLEGDAKKCYEESIEWSTLLIEKKVGFYELERTSEDVCTKAMKGMGASQENILEFELDRFRDYPMAYFPGKSYMTWPVRGTETPGSVVTKTFVIKAETVKNLYENRDDRRDEYFYKLDSMSHDTMYKVNQGYAYVYKWREVVYENVSWSPTPEIAYVDANYSYWRLADIYLLRAECYAKLNDDLAKADLNKIRDRANATPYPAPGESDIQLAIFKERERELLFEGHRYFDIIRNGLEYIHTYMDGNYKTLDQQDVKEGALFLPLYTDAFTLNDLIRQNIYWSRFE</sequence>
<name>A0A412X0A4_9BACT</name>
<reference evidence="8 9" key="1">
    <citation type="submission" date="2018-08" db="EMBL/GenBank/DDBJ databases">
        <title>A genome reference for cultivated species of the human gut microbiota.</title>
        <authorList>
            <person name="Zou Y."/>
            <person name="Xue W."/>
            <person name="Luo G."/>
        </authorList>
    </citation>
    <scope>NUCLEOTIDE SEQUENCE [LARGE SCALE GENOMIC DNA]</scope>
    <source>
        <strain evidence="8 9">AF14-49</strain>
    </source>
</reference>
<dbReference type="SUPFAM" id="SSF48452">
    <property type="entry name" value="TPR-like"/>
    <property type="match status" value="1"/>
</dbReference>
<evidence type="ECO:0000259" key="7">
    <source>
        <dbReference type="Pfam" id="PF14322"/>
    </source>
</evidence>